<accession>X6P7K3</accession>
<reference evidence="2 3" key="1">
    <citation type="journal article" date="2013" name="Curr. Biol.">
        <title>The Genome of the Foraminiferan Reticulomyxa filosa.</title>
        <authorList>
            <person name="Glockner G."/>
            <person name="Hulsmann N."/>
            <person name="Schleicher M."/>
            <person name="Noegel A.A."/>
            <person name="Eichinger L."/>
            <person name="Gallinger C."/>
            <person name="Pawlowski J."/>
            <person name="Sierra R."/>
            <person name="Euteneuer U."/>
            <person name="Pillet L."/>
            <person name="Moustafa A."/>
            <person name="Platzer M."/>
            <person name="Groth M."/>
            <person name="Szafranski K."/>
            <person name="Schliwa M."/>
        </authorList>
    </citation>
    <scope>NUCLEOTIDE SEQUENCE [LARGE SCALE GENOMIC DNA]</scope>
</reference>
<protein>
    <submittedName>
        <fullName evidence="2">Uncharacterized protein</fullName>
    </submittedName>
</protein>
<organism evidence="2 3">
    <name type="scientific">Reticulomyxa filosa</name>
    <dbReference type="NCBI Taxonomy" id="46433"/>
    <lineage>
        <taxon>Eukaryota</taxon>
        <taxon>Sar</taxon>
        <taxon>Rhizaria</taxon>
        <taxon>Retaria</taxon>
        <taxon>Foraminifera</taxon>
        <taxon>Monothalamids</taxon>
        <taxon>Reticulomyxidae</taxon>
        <taxon>Reticulomyxa</taxon>
    </lineage>
</organism>
<dbReference type="Proteomes" id="UP000023152">
    <property type="component" value="Unassembled WGS sequence"/>
</dbReference>
<comment type="caution">
    <text evidence="2">The sequence shown here is derived from an EMBL/GenBank/DDBJ whole genome shotgun (WGS) entry which is preliminary data.</text>
</comment>
<dbReference type="EMBL" id="ASPP01002508">
    <property type="protein sequence ID" value="ETO34495.1"/>
    <property type="molecule type" value="Genomic_DNA"/>
</dbReference>
<evidence type="ECO:0000256" key="1">
    <source>
        <dbReference type="SAM" id="MobiDB-lite"/>
    </source>
</evidence>
<gene>
    <name evidence="2" type="ORF">RFI_02600</name>
</gene>
<feature type="region of interest" description="Disordered" evidence="1">
    <location>
        <begin position="95"/>
        <end position="118"/>
    </location>
</feature>
<feature type="compositionally biased region" description="Polar residues" evidence="1">
    <location>
        <begin position="14"/>
        <end position="25"/>
    </location>
</feature>
<evidence type="ECO:0000313" key="2">
    <source>
        <dbReference type="EMBL" id="ETO34495.1"/>
    </source>
</evidence>
<sequence>MSSNQKSSSSSKSGIQLEQSYTPIVQLSTKDNRDSLTEYMDTPDNNTLQNFLKQKGIRILAGPTATTTSASTNTNANGNMNSSLNSNGIVANANVSTPKKKNNMDNDKNNNNNTNDDEITNISTLKMCNVNSYREGDELFVVTDSEDETERKKKELYDTAKYKMLKTINQMKKERSNKKQQQ</sequence>
<proteinExistence type="predicted"/>
<name>X6P7K3_RETFI</name>
<keyword evidence="3" id="KW-1185">Reference proteome</keyword>
<feature type="compositionally biased region" description="Low complexity" evidence="1">
    <location>
        <begin position="1"/>
        <end position="13"/>
    </location>
</feature>
<feature type="region of interest" description="Disordered" evidence="1">
    <location>
        <begin position="1"/>
        <end position="25"/>
    </location>
</feature>
<evidence type="ECO:0000313" key="3">
    <source>
        <dbReference type="Proteomes" id="UP000023152"/>
    </source>
</evidence>
<dbReference type="AlphaFoldDB" id="X6P7K3"/>